<dbReference type="InterPro" id="IPR007485">
    <property type="entry name" value="LPS_assembly_LptE"/>
</dbReference>
<evidence type="ECO:0000313" key="3">
    <source>
        <dbReference type="Proteomes" id="UP000580856"/>
    </source>
</evidence>
<gene>
    <name evidence="2" type="ORF">GGQ74_002693</name>
</gene>
<dbReference type="AlphaFoldDB" id="A0A846QWK9"/>
<feature type="signal peptide" evidence="1">
    <location>
        <begin position="1"/>
        <end position="24"/>
    </location>
</feature>
<protein>
    <recommendedName>
        <fullName evidence="4">Lipopolysaccharide-assembly</fullName>
    </recommendedName>
</protein>
<accession>A0A846QWK9</accession>
<dbReference type="RefSeq" id="WP_167942090.1">
    <property type="nucleotide sequence ID" value="NZ_JAATJA010000003.1"/>
</dbReference>
<dbReference type="GO" id="GO:0019867">
    <property type="term" value="C:outer membrane"/>
    <property type="evidence" value="ECO:0007669"/>
    <property type="project" value="InterPro"/>
</dbReference>
<dbReference type="PROSITE" id="PS51257">
    <property type="entry name" value="PROKAR_LIPOPROTEIN"/>
    <property type="match status" value="1"/>
</dbReference>
<dbReference type="GO" id="GO:0043165">
    <property type="term" value="P:Gram-negative-bacterium-type cell outer membrane assembly"/>
    <property type="evidence" value="ECO:0007669"/>
    <property type="project" value="InterPro"/>
</dbReference>
<name>A0A846QWK9_9BACT</name>
<keyword evidence="3" id="KW-1185">Reference proteome</keyword>
<dbReference type="EMBL" id="JAATJA010000003">
    <property type="protein sequence ID" value="NJB68999.1"/>
    <property type="molecule type" value="Genomic_DNA"/>
</dbReference>
<evidence type="ECO:0000313" key="2">
    <source>
        <dbReference type="EMBL" id="NJB68999.1"/>
    </source>
</evidence>
<feature type="chain" id="PRO_5032378634" description="Lipopolysaccharide-assembly" evidence="1">
    <location>
        <begin position="25"/>
        <end position="166"/>
    </location>
</feature>
<evidence type="ECO:0000256" key="1">
    <source>
        <dbReference type="SAM" id="SignalP"/>
    </source>
</evidence>
<evidence type="ECO:0008006" key="4">
    <source>
        <dbReference type="Google" id="ProtNLM"/>
    </source>
</evidence>
<dbReference type="Proteomes" id="UP000580856">
    <property type="component" value="Unassembled WGS sequence"/>
</dbReference>
<reference evidence="2 3" key="1">
    <citation type="submission" date="2020-03" db="EMBL/GenBank/DDBJ databases">
        <title>Genomic Encyclopedia of Type Strains, Phase IV (KMG-IV): sequencing the most valuable type-strain genomes for metagenomic binning, comparative biology and taxonomic classification.</title>
        <authorList>
            <person name="Goeker M."/>
        </authorList>
    </citation>
    <scope>NUCLEOTIDE SEQUENCE [LARGE SCALE GENOMIC DNA]</scope>
    <source>
        <strain evidence="2 3">DSM 24233</strain>
    </source>
</reference>
<organism evidence="2 3">
    <name type="scientific">Desulfobaculum xiamenense</name>
    <dbReference type="NCBI Taxonomy" id="995050"/>
    <lineage>
        <taxon>Bacteria</taxon>
        <taxon>Pseudomonadati</taxon>
        <taxon>Thermodesulfobacteriota</taxon>
        <taxon>Desulfovibrionia</taxon>
        <taxon>Desulfovibrionales</taxon>
        <taxon>Desulfovibrionaceae</taxon>
        <taxon>Desulfobaculum</taxon>
    </lineage>
</organism>
<proteinExistence type="predicted"/>
<sequence length="166" mass="18037">MTVLRTILLSAVLALALSGCGYHATGHGEHLVLDASHRALCIRSVENPTLKPWLESVLRAEVRDEFTRRGHIDWASVKDAQADLHLVVNSFRSDASLTDSDDETIKSSSTITLTARIVSRDTGAELWNSGPVSASQSFTTGGKESAEHVVVNLAVRRLADRLTQAY</sequence>
<keyword evidence="1" id="KW-0732">Signal</keyword>
<comment type="caution">
    <text evidence="2">The sequence shown here is derived from an EMBL/GenBank/DDBJ whole genome shotgun (WGS) entry which is preliminary data.</text>
</comment>
<dbReference type="Pfam" id="PF04390">
    <property type="entry name" value="LptE"/>
    <property type="match status" value="1"/>
</dbReference>